<evidence type="ECO:0000259" key="5">
    <source>
        <dbReference type="Pfam" id="PF14905"/>
    </source>
</evidence>
<dbReference type="InterPro" id="IPR036942">
    <property type="entry name" value="Beta-barrel_TonB_sf"/>
</dbReference>
<dbReference type="Proteomes" id="UP001142592">
    <property type="component" value="Unassembled WGS sequence"/>
</dbReference>
<dbReference type="Pfam" id="PF13620">
    <property type="entry name" value="CarboxypepD_reg"/>
    <property type="match status" value="1"/>
</dbReference>
<evidence type="ECO:0000256" key="4">
    <source>
        <dbReference type="SAM" id="SignalP"/>
    </source>
</evidence>
<dbReference type="SUPFAM" id="SSF56935">
    <property type="entry name" value="Porins"/>
    <property type="match status" value="1"/>
</dbReference>
<keyword evidence="4" id="KW-0732">Signal</keyword>
<protein>
    <submittedName>
        <fullName evidence="6">Outer membrane beta-barrel family protein</fullName>
    </submittedName>
</protein>
<evidence type="ECO:0000313" key="7">
    <source>
        <dbReference type="Proteomes" id="UP001142592"/>
    </source>
</evidence>
<dbReference type="Pfam" id="PF14905">
    <property type="entry name" value="OMP_b-brl_3"/>
    <property type="match status" value="1"/>
</dbReference>
<dbReference type="PANTHER" id="PTHR40980:SF4">
    <property type="entry name" value="TONB-DEPENDENT RECEPTOR-LIKE BETA-BARREL DOMAIN-CONTAINING PROTEIN"/>
    <property type="match status" value="1"/>
</dbReference>
<dbReference type="InterPro" id="IPR041700">
    <property type="entry name" value="OMP_b-brl_3"/>
</dbReference>
<evidence type="ECO:0000313" key="6">
    <source>
        <dbReference type="EMBL" id="MCX3265908.1"/>
    </source>
</evidence>
<dbReference type="EMBL" id="JAPJUH010000004">
    <property type="protein sequence ID" value="MCX3265908.1"/>
    <property type="molecule type" value="Genomic_DNA"/>
</dbReference>
<proteinExistence type="predicted"/>
<dbReference type="PANTHER" id="PTHR40980">
    <property type="entry name" value="PLUG DOMAIN-CONTAINING PROTEIN"/>
    <property type="match status" value="1"/>
</dbReference>
<name>A0A9X3DIF7_9SPHI</name>
<accession>A0A9X3DIF7</accession>
<dbReference type="GO" id="GO:0009279">
    <property type="term" value="C:cell outer membrane"/>
    <property type="evidence" value="ECO:0007669"/>
    <property type="project" value="UniProtKB-SubCell"/>
</dbReference>
<organism evidence="6 7">
    <name type="scientific">Pedobacter agri</name>
    <dbReference type="NCBI Taxonomy" id="454586"/>
    <lineage>
        <taxon>Bacteria</taxon>
        <taxon>Pseudomonadati</taxon>
        <taxon>Bacteroidota</taxon>
        <taxon>Sphingobacteriia</taxon>
        <taxon>Sphingobacteriales</taxon>
        <taxon>Sphingobacteriaceae</taxon>
        <taxon>Pedobacter</taxon>
    </lineage>
</organism>
<keyword evidence="3" id="KW-0998">Cell outer membrane</keyword>
<dbReference type="Gene3D" id="2.40.170.20">
    <property type="entry name" value="TonB-dependent receptor, beta-barrel domain"/>
    <property type="match status" value="1"/>
</dbReference>
<dbReference type="InterPro" id="IPR008969">
    <property type="entry name" value="CarboxyPept-like_regulatory"/>
</dbReference>
<dbReference type="Gene3D" id="2.60.40.1120">
    <property type="entry name" value="Carboxypeptidase-like, regulatory domain"/>
    <property type="match status" value="1"/>
</dbReference>
<dbReference type="AlphaFoldDB" id="A0A9X3DIF7"/>
<feature type="domain" description="Outer membrane protein beta-barrel" evidence="5">
    <location>
        <begin position="386"/>
        <end position="789"/>
    </location>
</feature>
<sequence length="816" mass="90812">MKKLLMLLTCLMVCGVSFAQNIYKITGKIVDEKAVPVPFAIVRVLNFPDTSLVKSVSSNQDGLYEINQLKSGSYLLSVSVVGYKAKKTERFSLNADLKMSDINIESLTKQLKEVSISGKKPFIEHQIDKTVLNVENSITATGGTALEVLEKAPGVQIDRQSDQIKLNNKSGVLVMIDGKTNFLSGADVTALLSNMSAEQISTIELITNPSSKYDAAGNAGIINIKLKRNKAYGTNGTVSFNGGQGIMPNSPTDLYRGGINLNLNHREGKWNIFGNGAVARKSNFNNTYLNRTTLSNGLASYLTQNFNRQNKGVGFQGKLGADYYASEKTVFGVMLDANTIKTKLTNFSNTNISAVQNGATNLSSILQDALSTSPIGNLTANFNIKHDFDKNGKSLTFDVDYSGFSNEKQENFLANYLNASGDATNQTSLRNTTDAKINVYAAKTDLTLPLSKTMKIETGLKSSYVVTNNDFLSEQFLSGIWQNDFGKSNYFVYKENINAAYANFSKEWKVWQVQVGLRAEHTHSNGNSVTDNKEVDRNYLSLFPTAFLSHKITENHNIRYSYSRRVDRPNYQQLNPFVFYMDPLAVDQGNPYLKPQFTDNFEINYSYKQASLSLGYSDTRDMITQISQQNDATRVISVIRQNLGRFQNFSAGIYVPIKIAKWWNLQNNASIYYSKFEDGNLEGAAYSAGKAAVNLYSSSSFTLPQNFSVEINFWLNTPRVSGVERTTVTQYAINAGIQKSMLNKQLKLRLNMDDIFLTNYWAGSLIYQNVNMNVTNRYTSRRANFNISYSFGNQNVKSARSRNTATDDIKNRAGGS</sequence>
<dbReference type="RefSeq" id="WP_010600371.1">
    <property type="nucleotide sequence ID" value="NZ_JAPJUH010000004.1"/>
</dbReference>
<comment type="caution">
    <text evidence="6">The sequence shown here is derived from an EMBL/GenBank/DDBJ whole genome shotgun (WGS) entry which is preliminary data.</text>
</comment>
<feature type="chain" id="PRO_5040759481" evidence="4">
    <location>
        <begin position="20"/>
        <end position="816"/>
    </location>
</feature>
<evidence type="ECO:0000256" key="3">
    <source>
        <dbReference type="ARBA" id="ARBA00023237"/>
    </source>
</evidence>
<gene>
    <name evidence="6" type="ORF">OQZ29_14215</name>
</gene>
<reference evidence="6" key="1">
    <citation type="submission" date="2022-11" db="EMBL/GenBank/DDBJ databases">
        <authorList>
            <person name="Graham C."/>
            <person name="Newman J.D."/>
        </authorList>
    </citation>
    <scope>NUCLEOTIDE SEQUENCE</scope>
    <source>
        <strain evidence="6">DSM 19486</strain>
    </source>
</reference>
<keyword evidence="7" id="KW-1185">Reference proteome</keyword>
<dbReference type="SUPFAM" id="SSF49464">
    <property type="entry name" value="Carboxypeptidase regulatory domain-like"/>
    <property type="match status" value="1"/>
</dbReference>
<evidence type="ECO:0000256" key="2">
    <source>
        <dbReference type="ARBA" id="ARBA00023136"/>
    </source>
</evidence>
<evidence type="ECO:0000256" key="1">
    <source>
        <dbReference type="ARBA" id="ARBA00004442"/>
    </source>
</evidence>
<keyword evidence="2" id="KW-0472">Membrane</keyword>
<comment type="subcellular location">
    <subcellularLocation>
        <location evidence="1">Cell outer membrane</location>
    </subcellularLocation>
</comment>
<feature type="signal peptide" evidence="4">
    <location>
        <begin position="1"/>
        <end position="19"/>
    </location>
</feature>